<comment type="caution">
    <text evidence="1">The sequence shown here is derived from an EMBL/GenBank/DDBJ whole genome shotgun (WGS) entry which is preliminary data.</text>
</comment>
<reference evidence="1 2" key="1">
    <citation type="submission" date="2017-09" db="EMBL/GenBank/DDBJ databases">
        <title>Paracoccus alkalisoli sp. nov., isolated from saline alkaline soil.</title>
        <authorList>
            <person name="Dong X."/>
            <person name="Zhang G."/>
        </authorList>
    </citation>
    <scope>NUCLEOTIDE SEQUENCE [LARGE SCALE GENOMIC DNA]</scope>
    <source>
        <strain evidence="1 2">WN007</strain>
    </source>
</reference>
<proteinExistence type="predicted"/>
<name>A0A2A2GFV4_9RHOB</name>
<accession>A0A2A2GFV4</accession>
<dbReference type="EMBL" id="NSJZ01000022">
    <property type="protein sequence ID" value="PAU96080.1"/>
    <property type="molecule type" value="Genomic_DNA"/>
</dbReference>
<sequence>MSVAEGERVGNLIKPVMLDLPVLLGAHGMDRVIALAGHVSVMNEGKVLLAGDVEAARTWN</sequence>
<dbReference type="AlphaFoldDB" id="A0A2A2GFV4"/>
<evidence type="ECO:0000313" key="2">
    <source>
        <dbReference type="Proteomes" id="UP000218023"/>
    </source>
</evidence>
<dbReference type="RefSeq" id="WP_095641272.1">
    <property type="nucleotide sequence ID" value="NZ_NSJZ01000022.1"/>
</dbReference>
<gene>
    <name evidence="1" type="ORF">CK240_15690</name>
</gene>
<organism evidence="1 2">
    <name type="scientific">Paracoccus salipaludis</name>
    <dbReference type="NCBI Taxonomy" id="2032623"/>
    <lineage>
        <taxon>Bacteria</taxon>
        <taxon>Pseudomonadati</taxon>
        <taxon>Pseudomonadota</taxon>
        <taxon>Alphaproteobacteria</taxon>
        <taxon>Rhodobacterales</taxon>
        <taxon>Paracoccaceae</taxon>
        <taxon>Paracoccus</taxon>
    </lineage>
</organism>
<protein>
    <submittedName>
        <fullName evidence="1">Uncharacterized protein</fullName>
    </submittedName>
</protein>
<evidence type="ECO:0000313" key="1">
    <source>
        <dbReference type="EMBL" id="PAU96080.1"/>
    </source>
</evidence>
<dbReference type="Proteomes" id="UP000218023">
    <property type="component" value="Unassembled WGS sequence"/>
</dbReference>
<keyword evidence="2" id="KW-1185">Reference proteome</keyword>